<keyword evidence="2" id="KW-0012">Acyltransferase</keyword>
<feature type="domain" description="N-acetyltransferase" evidence="4">
    <location>
        <begin position="197"/>
        <end position="368"/>
    </location>
</feature>
<keyword evidence="1" id="KW-0808">Transferase</keyword>
<organism evidence="5 6">
    <name type="scientific">Nocardioides marinus</name>
    <dbReference type="NCBI Taxonomy" id="374514"/>
    <lineage>
        <taxon>Bacteria</taxon>
        <taxon>Bacillati</taxon>
        <taxon>Actinomycetota</taxon>
        <taxon>Actinomycetes</taxon>
        <taxon>Propionibacteriales</taxon>
        <taxon>Nocardioidaceae</taxon>
        <taxon>Nocardioides</taxon>
    </lineage>
</organism>
<dbReference type="GO" id="GO:0005840">
    <property type="term" value="C:ribosome"/>
    <property type="evidence" value="ECO:0007669"/>
    <property type="project" value="UniProtKB-KW"/>
</dbReference>
<reference evidence="5 6" key="1">
    <citation type="submission" date="2020-07" db="EMBL/GenBank/DDBJ databases">
        <title>Sequencing the genomes of 1000 actinobacteria strains.</title>
        <authorList>
            <person name="Klenk H.-P."/>
        </authorList>
    </citation>
    <scope>NUCLEOTIDE SEQUENCE [LARGE SCALE GENOMIC DNA]</scope>
    <source>
        <strain evidence="5 6">DSM 18248</strain>
    </source>
</reference>
<dbReference type="SUPFAM" id="SSF55729">
    <property type="entry name" value="Acyl-CoA N-acyltransferases (Nat)"/>
    <property type="match status" value="1"/>
</dbReference>
<evidence type="ECO:0000256" key="3">
    <source>
        <dbReference type="SAM" id="MobiDB-lite"/>
    </source>
</evidence>
<accession>A0A7Y9YG49</accession>
<dbReference type="Pfam" id="PF00583">
    <property type="entry name" value="Acetyltransf_1"/>
    <property type="match status" value="1"/>
</dbReference>
<proteinExistence type="predicted"/>
<dbReference type="InterPro" id="IPR016181">
    <property type="entry name" value="Acyl_CoA_acyltransferase"/>
</dbReference>
<dbReference type="InterPro" id="IPR050832">
    <property type="entry name" value="Bact_Acetyltransf"/>
</dbReference>
<keyword evidence="5" id="KW-0689">Ribosomal protein</keyword>
<dbReference type="CDD" id="cd04301">
    <property type="entry name" value="NAT_SF"/>
    <property type="match status" value="1"/>
</dbReference>
<evidence type="ECO:0000313" key="5">
    <source>
        <dbReference type="EMBL" id="NYI11626.1"/>
    </source>
</evidence>
<evidence type="ECO:0000313" key="6">
    <source>
        <dbReference type="Proteomes" id="UP000537326"/>
    </source>
</evidence>
<evidence type="ECO:0000256" key="1">
    <source>
        <dbReference type="ARBA" id="ARBA00022679"/>
    </source>
</evidence>
<dbReference type="Proteomes" id="UP000537326">
    <property type="component" value="Unassembled WGS sequence"/>
</dbReference>
<feature type="compositionally biased region" description="Basic and acidic residues" evidence="3">
    <location>
        <begin position="1"/>
        <end position="10"/>
    </location>
</feature>
<dbReference type="Gene3D" id="3.40.630.30">
    <property type="match status" value="1"/>
</dbReference>
<comment type="caution">
    <text evidence="5">The sequence shown here is derived from an EMBL/GenBank/DDBJ whole genome shotgun (WGS) entry which is preliminary data.</text>
</comment>
<dbReference type="AlphaFoldDB" id="A0A7Y9YG49"/>
<evidence type="ECO:0000259" key="4">
    <source>
        <dbReference type="PROSITE" id="PS51186"/>
    </source>
</evidence>
<keyword evidence="5" id="KW-0687">Ribonucleoprotein</keyword>
<name>A0A7Y9YG49_9ACTN</name>
<sequence>MIPEESRFESDPEELVSDPPLPDGWEIGTPDASDRFEVARLTHLLRAHERHGRGWAGASVDDVLVEVSEHGLRTRENVVVRDPEGQIQAWGSVHDRAGGRMLYVHIVSRELAPPIARKCSDVLFEWARGQARAVGAARGLDTQQIDTGAFEDDDRQHAWLDSAGFRKVRTWWQMSRPVEPEEIGLVPDPDEWEKKGARFRLVDREGQGLPDEADLRAVHDVLEAAFVDHFNSFEESYGEFLHRLREDPGHRWNHWWLVELVDDVPEGLEAPEGRHPAVGALIGTVSHNATGPDSSYVSYIGVVDGARGRGVAKGLLRTIVADAARRGRVSVGLEVDADSSTHAHKLYESMGWRTKYVTQSWHLDVPVD</sequence>
<dbReference type="RefSeq" id="WP_179532290.1">
    <property type="nucleotide sequence ID" value="NZ_BAAAPP010000017.1"/>
</dbReference>
<dbReference type="PANTHER" id="PTHR43877:SF2">
    <property type="entry name" value="AMINOALKYLPHOSPHONATE N-ACETYLTRANSFERASE-RELATED"/>
    <property type="match status" value="1"/>
</dbReference>
<protein>
    <submittedName>
        <fullName evidence="5">Ribosomal protein S18 acetylase RimI-like enzyme</fullName>
    </submittedName>
</protein>
<dbReference type="PROSITE" id="PS51186">
    <property type="entry name" value="GNAT"/>
    <property type="match status" value="1"/>
</dbReference>
<gene>
    <name evidence="5" type="ORF">BKA05_003141</name>
</gene>
<dbReference type="PANTHER" id="PTHR43877">
    <property type="entry name" value="AMINOALKYLPHOSPHONATE N-ACETYLTRANSFERASE-RELATED-RELATED"/>
    <property type="match status" value="1"/>
</dbReference>
<evidence type="ECO:0000256" key="2">
    <source>
        <dbReference type="ARBA" id="ARBA00023315"/>
    </source>
</evidence>
<keyword evidence="6" id="KW-1185">Reference proteome</keyword>
<dbReference type="EMBL" id="JACBZI010000001">
    <property type="protein sequence ID" value="NYI11626.1"/>
    <property type="molecule type" value="Genomic_DNA"/>
</dbReference>
<feature type="region of interest" description="Disordered" evidence="3">
    <location>
        <begin position="1"/>
        <end position="30"/>
    </location>
</feature>
<dbReference type="InterPro" id="IPR000182">
    <property type="entry name" value="GNAT_dom"/>
</dbReference>
<dbReference type="GO" id="GO:0016747">
    <property type="term" value="F:acyltransferase activity, transferring groups other than amino-acyl groups"/>
    <property type="evidence" value="ECO:0007669"/>
    <property type="project" value="InterPro"/>
</dbReference>